<keyword evidence="2" id="KW-0677">Repeat</keyword>
<dbReference type="PANTHER" id="PTHR48051:SF1">
    <property type="entry name" value="RAS SUPPRESSOR PROTEIN 1"/>
    <property type="match status" value="1"/>
</dbReference>
<evidence type="ECO:0000256" key="1">
    <source>
        <dbReference type="ARBA" id="ARBA00022614"/>
    </source>
</evidence>
<feature type="region of interest" description="Disordered" evidence="3">
    <location>
        <begin position="35"/>
        <end position="93"/>
    </location>
</feature>
<dbReference type="InterPro" id="IPR032675">
    <property type="entry name" value="LRR_dom_sf"/>
</dbReference>
<organism evidence="4 5">
    <name type="scientific">Hyphodiscus hymeniophilus</name>
    <dbReference type="NCBI Taxonomy" id="353542"/>
    <lineage>
        <taxon>Eukaryota</taxon>
        <taxon>Fungi</taxon>
        <taxon>Dikarya</taxon>
        <taxon>Ascomycota</taxon>
        <taxon>Pezizomycotina</taxon>
        <taxon>Leotiomycetes</taxon>
        <taxon>Helotiales</taxon>
        <taxon>Hyphodiscaceae</taxon>
        <taxon>Hyphodiscus</taxon>
    </lineage>
</organism>
<gene>
    <name evidence="4" type="ORF">D0Z07_3361</name>
</gene>
<sequence>MADEPSLPRLACDPINHSFLSGRARKRVRLESPLISSDPALFSSDDDPSAENYTQGRRKQTYRGPWYSQRPASDQDSQDFPDNPKKSKRTFERQFDSGVWLGSDGTDLDESADGMLSNNESWNLPMRQSRAIQTKDDPPSPEVLAREQIELCLEEGNESIDLSSQCLTLLSNATIRPLAAFSCVPPVTEGVFSRIEPMLKIFLASNNLTKLPAELFNLNSLTVLSLRANRIYELPPGIGKLRNLQELNISQNGMQYLPFEILDLFSEDHRLQTFIIHPNNFFQARFPEQESAQIIQKDLPYKIGLGNRARPRRVAPGRISADERRRPFSPQWEVSYKARTEVRFLDINGSHLKGPNFSNQILFGPQKFNELPVAAVGDIPTPPLPRGNQLSRAPSLLEVALVACSRTPQLPYLQSMLPKPCPEYFPRLLATVAAKKESGTTKCTICDRDFIVPRTEWIEWWEIAKRVGEKGMASAASPLRQMENERDVLERMVPLMRRGCSWLCVPETLNIEWEKMAVTI</sequence>
<dbReference type="Pfam" id="PF13855">
    <property type="entry name" value="LRR_8"/>
    <property type="match status" value="1"/>
</dbReference>
<name>A0A9P6VMW6_9HELO</name>
<dbReference type="Proteomes" id="UP000785200">
    <property type="component" value="Unassembled WGS sequence"/>
</dbReference>
<dbReference type="AlphaFoldDB" id="A0A9P6VMW6"/>
<keyword evidence="1" id="KW-0433">Leucine-rich repeat</keyword>
<feature type="compositionally biased region" description="Basic and acidic residues" evidence="3">
    <location>
        <begin position="82"/>
        <end position="93"/>
    </location>
</feature>
<dbReference type="OrthoDB" id="1517790at2759"/>
<reference evidence="4" key="1">
    <citation type="submission" date="2019-07" db="EMBL/GenBank/DDBJ databases">
        <title>Hyphodiscus hymeniophilus genome sequencing and assembly.</title>
        <authorList>
            <person name="Kramer G."/>
            <person name="Nodwell J."/>
        </authorList>
    </citation>
    <scope>NUCLEOTIDE SEQUENCE</scope>
    <source>
        <strain evidence="4">ATCC 34498</strain>
    </source>
</reference>
<protein>
    <submittedName>
        <fullName evidence="4">Leucine-rich repeat SHOC-2</fullName>
    </submittedName>
</protein>
<evidence type="ECO:0000256" key="3">
    <source>
        <dbReference type="SAM" id="MobiDB-lite"/>
    </source>
</evidence>
<dbReference type="InterPro" id="IPR001611">
    <property type="entry name" value="Leu-rich_rpt"/>
</dbReference>
<evidence type="ECO:0000256" key="2">
    <source>
        <dbReference type="ARBA" id="ARBA00022737"/>
    </source>
</evidence>
<dbReference type="EMBL" id="VNKQ01000006">
    <property type="protein sequence ID" value="KAG0650493.1"/>
    <property type="molecule type" value="Genomic_DNA"/>
</dbReference>
<dbReference type="SUPFAM" id="SSF52058">
    <property type="entry name" value="L domain-like"/>
    <property type="match status" value="1"/>
</dbReference>
<dbReference type="GO" id="GO:0005737">
    <property type="term" value="C:cytoplasm"/>
    <property type="evidence" value="ECO:0007669"/>
    <property type="project" value="TreeGrafter"/>
</dbReference>
<feature type="compositionally biased region" description="Polar residues" evidence="3">
    <location>
        <begin position="70"/>
        <end position="80"/>
    </location>
</feature>
<comment type="caution">
    <text evidence="4">The sequence shown here is derived from an EMBL/GenBank/DDBJ whole genome shotgun (WGS) entry which is preliminary data.</text>
</comment>
<proteinExistence type="predicted"/>
<dbReference type="InterPro" id="IPR050216">
    <property type="entry name" value="LRR_domain-containing"/>
</dbReference>
<dbReference type="InterPro" id="IPR003591">
    <property type="entry name" value="Leu-rich_rpt_typical-subtyp"/>
</dbReference>
<dbReference type="PANTHER" id="PTHR48051">
    <property type="match status" value="1"/>
</dbReference>
<keyword evidence="5" id="KW-1185">Reference proteome</keyword>
<accession>A0A9P6VMW6</accession>
<dbReference type="SMART" id="SM00369">
    <property type="entry name" value="LRR_TYP"/>
    <property type="match status" value="2"/>
</dbReference>
<dbReference type="Gene3D" id="3.80.10.10">
    <property type="entry name" value="Ribonuclease Inhibitor"/>
    <property type="match status" value="1"/>
</dbReference>
<evidence type="ECO:0000313" key="5">
    <source>
        <dbReference type="Proteomes" id="UP000785200"/>
    </source>
</evidence>
<evidence type="ECO:0000313" key="4">
    <source>
        <dbReference type="EMBL" id="KAG0650493.1"/>
    </source>
</evidence>